<accession>A0A5B8FRD8</accession>
<dbReference type="EMBL" id="CP040818">
    <property type="protein sequence ID" value="QDL91296.1"/>
    <property type="molecule type" value="Genomic_DNA"/>
</dbReference>
<evidence type="ECO:0000313" key="4">
    <source>
        <dbReference type="Proteomes" id="UP000305888"/>
    </source>
</evidence>
<dbReference type="OrthoDB" id="7165597at2"/>
<sequence length="200" mass="22029">MARKSRRLGEEEEALWSAVARTTIPLRGKPALSAGEPAEAPPVTPRPLRVPERTDAMPMVRPILPAAPRTEWIVAADPVRELGPSTPGLDRRTAEKLRRGRTPPEARIDLHGHTLERAHGVLAGFIAGSHARGMRCVLVITGKGRPREEHFHHSRNGILKDSVPRWLSLPPLGPLVVGVYPAHRKHGGGGAFYVYLRRNR</sequence>
<dbReference type="Gene3D" id="3.30.1370.110">
    <property type="match status" value="1"/>
</dbReference>
<organism evidence="3 4">
    <name type="scientific">Paroceanicella profunda</name>
    <dbReference type="NCBI Taxonomy" id="2579971"/>
    <lineage>
        <taxon>Bacteria</taxon>
        <taxon>Pseudomonadati</taxon>
        <taxon>Pseudomonadota</taxon>
        <taxon>Alphaproteobacteria</taxon>
        <taxon>Rhodobacterales</taxon>
        <taxon>Paracoccaceae</taxon>
        <taxon>Paroceanicella</taxon>
    </lineage>
</organism>
<dbReference type="PANTHER" id="PTHR35562:SF2">
    <property type="entry name" value="DNA ENDONUCLEASE SMRA-RELATED"/>
    <property type="match status" value="1"/>
</dbReference>
<feature type="domain" description="Smr" evidence="2">
    <location>
        <begin position="108"/>
        <end position="197"/>
    </location>
</feature>
<dbReference type="InterPro" id="IPR036063">
    <property type="entry name" value="Smr_dom_sf"/>
</dbReference>
<dbReference type="AlphaFoldDB" id="A0A5B8FRD8"/>
<dbReference type="InterPro" id="IPR002625">
    <property type="entry name" value="Smr_dom"/>
</dbReference>
<keyword evidence="4" id="KW-1185">Reference proteome</keyword>
<reference evidence="3 4" key="1">
    <citation type="submission" date="2019-06" db="EMBL/GenBank/DDBJ databases">
        <title>Genome sequence of Rhodobacteraceae bacterium D4M1.</title>
        <authorList>
            <person name="Cao J."/>
        </authorList>
    </citation>
    <scope>NUCLEOTIDE SEQUENCE [LARGE SCALE GENOMIC DNA]</scope>
    <source>
        <strain evidence="3 4">D4M1</strain>
    </source>
</reference>
<dbReference type="PANTHER" id="PTHR35562">
    <property type="entry name" value="DNA ENDONUCLEASE SMRA-RELATED"/>
    <property type="match status" value="1"/>
</dbReference>
<evidence type="ECO:0000313" key="3">
    <source>
        <dbReference type="EMBL" id="QDL91296.1"/>
    </source>
</evidence>
<feature type="region of interest" description="Disordered" evidence="1">
    <location>
        <begin position="26"/>
        <end position="50"/>
    </location>
</feature>
<proteinExistence type="predicted"/>
<protein>
    <submittedName>
        <fullName evidence="3">DNA mismatch repair protein MutS</fullName>
    </submittedName>
</protein>
<evidence type="ECO:0000256" key="1">
    <source>
        <dbReference type="SAM" id="MobiDB-lite"/>
    </source>
</evidence>
<evidence type="ECO:0000259" key="2">
    <source>
        <dbReference type="PROSITE" id="PS50828"/>
    </source>
</evidence>
<dbReference type="PROSITE" id="PS50828">
    <property type="entry name" value="SMR"/>
    <property type="match status" value="1"/>
</dbReference>
<dbReference type="SUPFAM" id="SSF160443">
    <property type="entry name" value="SMR domain-like"/>
    <property type="match status" value="1"/>
</dbReference>
<dbReference type="KEGG" id="ppru:FDP22_05550"/>
<name>A0A5B8FRD8_9RHOB</name>
<dbReference type="RefSeq" id="WP_138575694.1">
    <property type="nucleotide sequence ID" value="NZ_CP040818.1"/>
</dbReference>
<dbReference type="Proteomes" id="UP000305888">
    <property type="component" value="Chromosome"/>
</dbReference>
<dbReference type="Pfam" id="PF01713">
    <property type="entry name" value="Smr"/>
    <property type="match status" value="1"/>
</dbReference>
<gene>
    <name evidence="3" type="ORF">FDP22_05550</name>
</gene>